<organism evidence="2 3">
    <name type="scientific">Cupriavidus campinensis</name>
    <dbReference type="NCBI Taxonomy" id="151783"/>
    <lineage>
        <taxon>Bacteria</taxon>
        <taxon>Pseudomonadati</taxon>
        <taxon>Pseudomonadota</taxon>
        <taxon>Betaproteobacteria</taxon>
        <taxon>Burkholderiales</taxon>
        <taxon>Burkholderiaceae</taxon>
        <taxon>Cupriavidus</taxon>
    </lineage>
</organism>
<name>A0ABY3EKW9_9BURK</name>
<evidence type="ECO:0008006" key="4">
    <source>
        <dbReference type="Google" id="ProtNLM"/>
    </source>
</evidence>
<keyword evidence="3" id="KW-1185">Reference proteome</keyword>
<evidence type="ECO:0000313" key="3">
    <source>
        <dbReference type="Proteomes" id="UP000318943"/>
    </source>
</evidence>
<reference evidence="2 3" key="1">
    <citation type="submission" date="2019-05" db="EMBL/GenBank/DDBJ databases">
        <title>Whole genome sequence analysis of Cupriavidus campinensis S14E4C strain.</title>
        <authorList>
            <person name="Abbaszade G."/>
            <person name="Szabo A."/>
            <person name="Toumi M."/>
            <person name="Toth E."/>
        </authorList>
    </citation>
    <scope>NUCLEOTIDE SEQUENCE [LARGE SCALE GENOMIC DNA]</scope>
    <source>
        <strain evidence="2 3">S14E4C</strain>
    </source>
</reference>
<feature type="region of interest" description="Disordered" evidence="1">
    <location>
        <begin position="384"/>
        <end position="403"/>
    </location>
</feature>
<sequence length="403" mass="41857">MAGLDFLLGAQGDDANAARMGLLSAGLGILANNTGHYGAAGPALASGAMTGLQGYQGALDQQAQNRVNAFKLQQQQAALEAAQRQQAYRQSIASGQEKFDPNRALAAGIPIEEIRAIGEFPNIGKAEIKEYKEIRGPDGAVTLVGYDKFGNAVNTGATPFKAPTYQDLGGQVVGIDPITGKQVTVFGKSMTPGEIASNAVARANLGISQQRLALDKQNAGGFANNPMIKGAPSGYRWNAKGELESIPGGPAEVGKAPTEFQGKSAVFGARATEADRILSDLQGKYSPVGIGAKNSASNVPVVGGLLGAGANTMLSPETQMAEQAQRDFVNAMLRQESGASIAPSEFDNARKQYFPQPGDSDKVIAQKARNREIAIQGLQNNAGKAAYKPAPASGGGWSAKRID</sequence>
<dbReference type="EMBL" id="VCIZ01000010">
    <property type="protein sequence ID" value="TSP11433.1"/>
    <property type="molecule type" value="Genomic_DNA"/>
</dbReference>
<accession>A0ABY3EKW9</accession>
<protein>
    <recommendedName>
        <fullName evidence="4">DNA transfer protein</fullName>
    </recommendedName>
</protein>
<gene>
    <name evidence="2" type="ORF">FGG12_17500</name>
</gene>
<comment type="caution">
    <text evidence="2">The sequence shown here is derived from an EMBL/GenBank/DDBJ whole genome shotgun (WGS) entry which is preliminary data.</text>
</comment>
<dbReference type="RefSeq" id="WP_144199518.1">
    <property type="nucleotide sequence ID" value="NZ_VCIZ01000010.1"/>
</dbReference>
<proteinExistence type="predicted"/>
<dbReference type="Proteomes" id="UP000318943">
    <property type="component" value="Unassembled WGS sequence"/>
</dbReference>
<evidence type="ECO:0000313" key="2">
    <source>
        <dbReference type="EMBL" id="TSP11433.1"/>
    </source>
</evidence>
<evidence type="ECO:0000256" key="1">
    <source>
        <dbReference type="SAM" id="MobiDB-lite"/>
    </source>
</evidence>